<dbReference type="EMBL" id="CP102097">
    <property type="protein sequence ID" value="UUM32323.1"/>
    <property type="molecule type" value="Genomic_DNA"/>
</dbReference>
<reference evidence="2" key="1">
    <citation type="submission" date="2022-07" db="EMBL/GenBank/DDBJ databases">
        <title>Complete genome of Vibrio japonicus strain JCM 31412T and phylogenomic assessment of the Nereis clade of the genus Vibrio.</title>
        <authorList>
            <person name="Shlafstein M.D."/>
            <person name="Emsley S.A."/>
            <person name="Ushijima B."/>
            <person name="Videau P."/>
            <person name="Saw J.H."/>
        </authorList>
    </citation>
    <scope>NUCLEOTIDE SEQUENCE</scope>
    <source>
        <strain evidence="2">JCM 31412</strain>
    </source>
</reference>
<protein>
    <submittedName>
        <fullName evidence="2">Alpha/beta hydrolase</fullName>
    </submittedName>
</protein>
<dbReference type="Gene3D" id="3.40.50.1820">
    <property type="entry name" value="alpha/beta hydrolase"/>
    <property type="match status" value="1"/>
</dbReference>
<gene>
    <name evidence="2" type="ORF">NP165_18750</name>
</gene>
<dbReference type="Proteomes" id="UP001058602">
    <property type="component" value="Chromosome 2"/>
</dbReference>
<dbReference type="SUPFAM" id="SSF53474">
    <property type="entry name" value="alpha/beta-Hydrolases"/>
    <property type="match status" value="1"/>
</dbReference>
<name>A0ABY5LJR8_9VIBR</name>
<dbReference type="Pfam" id="PF00561">
    <property type="entry name" value="Abhydrolase_1"/>
    <property type="match status" value="1"/>
</dbReference>
<keyword evidence="2" id="KW-0378">Hydrolase</keyword>
<feature type="domain" description="AB hydrolase-1" evidence="1">
    <location>
        <begin position="5"/>
        <end position="228"/>
    </location>
</feature>
<evidence type="ECO:0000259" key="1">
    <source>
        <dbReference type="Pfam" id="PF00561"/>
    </source>
</evidence>
<proteinExistence type="predicted"/>
<keyword evidence="3" id="KW-1185">Reference proteome</keyword>
<dbReference type="InterPro" id="IPR029058">
    <property type="entry name" value="AB_hydrolase_fold"/>
</dbReference>
<organism evidence="2 3">
    <name type="scientific">Vibrio japonicus</name>
    <dbReference type="NCBI Taxonomy" id="1824638"/>
    <lineage>
        <taxon>Bacteria</taxon>
        <taxon>Pseudomonadati</taxon>
        <taxon>Pseudomonadota</taxon>
        <taxon>Gammaproteobacteria</taxon>
        <taxon>Vibrionales</taxon>
        <taxon>Vibrionaceae</taxon>
        <taxon>Vibrio</taxon>
    </lineage>
</organism>
<dbReference type="GO" id="GO:0016787">
    <property type="term" value="F:hydrolase activity"/>
    <property type="evidence" value="ECO:0007669"/>
    <property type="project" value="UniProtKB-KW"/>
</dbReference>
<sequence>MTNEVILLRGLFRGCYHWGDFPTLLQSEIPEKTITCIDVPGNGELSSQVSPNTIDGMVESIRSQRNQNSKVDLLAISMGGMIGLKWAELYPGEVESLICINTSVKGFSPFYERLLPQNYLKIALALASGSYRREKIIYSMVSNQKLNIGLVKKWARYDDLHPMKVGNFWRQLSAANKFQVSRPSCRLYFIASEKDKLVSHKATLAMAEAWGAPVIINEVGGHDIAIDNPNWLSQRVVNILNVT</sequence>
<evidence type="ECO:0000313" key="2">
    <source>
        <dbReference type="EMBL" id="UUM32323.1"/>
    </source>
</evidence>
<dbReference type="RefSeq" id="WP_257085985.1">
    <property type="nucleotide sequence ID" value="NZ_CP102097.1"/>
</dbReference>
<accession>A0ABY5LJR8</accession>
<dbReference type="InterPro" id="IPR000073">
    <property type="entry name" value="AB_hydrolase_1"/>
</dbReference>
<evidence type="ECO:0000313" key="3">
    <source>
        <dbReference type="Proteomes" id="UP001058602"/>
    </source>
</evidence>